<dbReference type="RefSeq" id="WP_316984418.1">
    <property type="nucleotide sequence ID" value="NZ_CP136521.1"/>
</dbReference>
<dbReference type="Proteomes" id="UP001302486">
    <property type="component" value="Chromosome"/>
</dbReference>
<dbReference type="InterPro" id="IPR033450">
    <property type="entry name" value="NlpE_C"/>
</dbReference>
<accession>A0AA97HSD9</accession>
<gene>
    <name evidence="2" type="ORF">RNZ46_05715</name>
</gene>
<dbReference type="Gene3D" id="2.40.50.540">
    <property type="match status" value="1"/>
</dbReference>
<keyword evidence="3" id="KW-1185">Reference proteome</keyword>
<name>A0AA97HSD9_9FLAO</name>
<evidence type="ECO:0000259" key="1">
    <source>
        <dbReference type="Pfam" id="PF17185"/>
    </source>
</evidence>
<organism evidence="2 3">
    <name type="scientific">Hwangdonia lutea</name>
    <dbReference type="NCBI Taxonomy" id="3075823"/>
    <lineage>
        <taxon>Bacteria</taxon>
        <taxon>Pseudomonadati</taxon>
        <taxon>Bacteroidota</taxon>
        <taxon>Flavobacteriia</taxon>
        <taxon>Flavobacteriales</taxon>
        <taxon>Flavobacteriaceae</taxon>
        <taxon>Hwangdonia</taxon>
    </lineage>
</organism>
<sequence length="140" mass="15770">MKKIFFIALILTVFVSCKSDKNSEKTNETISTENSERTAKQSDGLTLLKGEFVYYADAAVLQTHAEIYGVILNNKVDELNSKAKAFKKEPTDFVQVEIRGKITQKPEGEEGWENRVEIKEILSIKASINDNDNLVKLGKE</sequence>
<dbReference type="Pfam" id="PF17185">
    <property type="entry name" value="NlpE_C"/>
    <property type="match status" value="1"/>
</dbReference>
<reference evidence="3" key="1">
    <citation type="submission" date="2024-06" db="EMBL/GenBank/DDBJ databases">
        <title>Hwangdonia haimaensis gen. nov., sp. nov., a member of the family Flavobacteriaceae isolated from the haima cold seep.</title>
        <authorList>
            <person name="Li J."/>
        </authorList>
    </citation>
    <scope>NUCLEOTIDE SEQUENCE [LARGE SCALE GENOMIC DNA]</scope>
    <source>
        <strain evidence="3">SCSIO 19198</strain>
    </source>
</reference>
<dbReference type="AlphaFoldDB" id="A0AA97HSD9"/>
<evidence type="ECO:0000313" key="3">
    <source>
        <dbReference type="Proteomes" id="UP001302486"/>
    </source>
</evidence>
<dbReference type="InterPro" id="IPR038139">
    <property type="entry name" value="NlpE_C_sf"/>
</dbReference>
<proteinExistence type="predicted"/>
<evidence type="ECO:0000313" key="2">
    <source>
        <dbReference type="EMBL" id="WOD44758.1"/>
    </source>
</evidence>
<protein>
    <recommendedName>
        <fullName evidence="1">NlpE C-terminal OB domain-containing protein</fullName>
    </recommendedName>
</protein>
<feature type="domain" description="NlpE C-terminal OB" evidence="1">
    <location>
        <begin position="48"/>
        <end position="116"/>
    </location>
</feature>
<dbReference type="EMBL" id="CP136521">
    <property type="protein sequence ID" value="WOD44758.1"/>
    <property type="molecule type" value="Genomic_DNA"/>
</dbReference>
<dbReference type="PROSITE" id="PS51257">
    <property type="entry name" value="PROKAR_LIPOPROTEIN"/>
    <property type="match status" value="1"/>
</dbReference>
<dbReference type="KEGG" id="hws:RNZ46_05715"/>